<dbReference type="Proteomes" id="UP000286045">
    <property type="component" value="Unassembled WGS sequence"/>
</dbReference>
<comment type="caution">
    <text evidence="2">The sequence shown here is derived from an EMBL/GenBank/DDBJ whole genome shotgun (WGS) entry which is preliminary data.</text>
</comment>
<protein>
    <recommendedName>
        <fullName evidence="1">Enoyl reductase (ER) domain-containing protein</fullName>
    </recommendedName>
</protein>
<dbReference type="InterPro" id="IPR036291">
    <property type="entry name" value="NAD(P)-bd_dom_sf"/>
</dbReference>
<dbReference type="InterPro" id="IPR052711">
    <property type="entry name" value="Zinc_ADH-like"/>
</dbReference>
<name>A0A439DH82_9PEZI</name>
<evidence type="ECO:0000313" key="2">
    <source>
        <dbReference type="EMBL" id="RWA13763.1"/>
    </source>
</evidence>
<dbReference type="PANTHER" id="PTHR45033">
    <property type="match status" value="1"/>
</dbReference>
<dbReference type="Pfam" id="PF00107">
    <property type="entry name" value="ADH_zinc_N"/>
    <property type="match status" value="1"/>
</dbReference>
<dbReference type="InterPro" id="IPR013154">
    <property type="entry name" value="ADH-like_N"/>
</dbReference>
<organism evidence="2 3">
    <name type="scientific">Xylaria grammica</name>
    <dbReference type="NCBI Taxonomy" id="363999"/>
    <lineage>
        <taxon>Eukaryota</taxon>
        <taxon>Fungi</taxon>
        <taxon>Dikarya</taxon>
        <taxon>Ascomycota</taxon>
        <taxon>Pezizomycotina</taxon>
        <taxon>Sordariomycetes</taxon>
        <taxon>Xylariomycetidae</taxon>
        <taxon>Xylariales</taxon>
        <taxon>Xylariaceae</taxon>
        <taxon>Xylaria</taxon>
    </lineage>
</organism>
<sequence length="352" mass="37845">MQQWATLMDGVDHVKLETVPIPTELKDDEVLVRISRVSLNNRDIKLIDGDFKNRYKVPDSPVVPCSDASGTVVKIGGVSAASQWSEGDRVFTTMRPSHLTGPSRPEHNSSTIGIPVPGVLAEYRIFPASGLIRVPEYMSIEEASTLTVAATTAWMALNWNQPIGQPRRNKDVVVLLQGTGGVSIAGLQQAKALGLTTIVTSSSDAKLQKAKDLGADYIINYSKVPDWDAEVLRLTKGEGADIILETGGPGTMDRSLSCVACGGTISAIGILTGSTEAGKSQLSTGMRLIQRNATLKGINVGPKDRAEEMVAFYETAQIRPIVDRVFEFSDALEALRYVRSGSHIGKVVIKVN</sequence>
<dbReference type="Pfam" id="PF08240">
    <property type="entry name" value="ADH_N"/>
    <property type="match status" value="1"/>
</dbReference>
<evidence type="ECO:0000259" key="1">
    <source>
        <dbReference type="SMART" id="SM00829"/>
    </source>
</evidence>
<dbReference type="STRING" id="363999.A0A439DH82"/>
<feature type="domain" description="Enoyl reductase (ER)" evidence="1">
    <location>
        <begin position="10"/>
        <end position="349"/>
    </location>
</feature>
<dbReference type="InterPro" id="IPR011032">
    <property type="entry name" value="GroES-like_sf"/>
</dbReference>
<dbReference type="EMBL" id="RYZI01000020">
    <property type="protein sequence ID" value="RWA13763.1"/>
    <property type="molecule type" value="Genomic_DNA"/>
</dbReference>
<reference evidence="2 3" key="1">
    <citation type="submission" date="2018-12" db="EMBL/GenBank/DDBJ databases">
        <title>Draft genome sequence of Xylaria grammica IHI A82.</title>
        <authorList>
            <person name="Buettner E."/>
            <person name="Kellner H."/>
        </authorList>
    </citation>
    <scope>NUCLEOTIDE SEQUENCE [LARGE SCALE GENOMIC DNA]</scope>
    <source>
        <strain evidence="2 3">IHI A82</strain>
    </source>
</reference>
<evidence type="ECO:0000313" key="3">
    <source>
        <dbReference type="Proteomes" id="UP000286045"/>
    </source>
</evidence>
<dbReference type="CDD" id="cd08276">
    <property type="entry name" value="MDR7"/>
    <property type="match status" value="1"/>
</dbReference>
<proteinExistence type="predicted"/>
<accession>A0A439DH82</accession>
<keyword evidence="3" id="KW-1185">Reference proteome</keyword>
<dbReference type="InterPro" id="IPR013149">
    <property type="entry name" value="ADH-like_C"/>
</dbReference>
<dbReference type="PANTHER" id="PTHR45033:SF1">
    <property type="entry name" value="OXIDOREDUCTASE (EUROFUNG)"/>
    <property type="match status" value="1"/>
</dbReference>
<dbReference type="SUPFAM" id="SSF50129">
    <property type="entry name" value="GroES-like"/>
    <property type="match status" value="1"/>
</dbReference>
<gene>
    <name evidence="2" type="ORF">EKO27_g1353</name>
</gene>
<dbReference type="SUPFAM" id="SSF51735">
    <property type="entry name" value="NAD(P)-binding Rossmann-fold domains"/>
    <property type="match status" value="1"/>
</dbReference>
<dbReference type="Gene3D" id="3.90.180.10">
    <property type="entry name" value="Medium-chain alcohol dehydrogenases, catalytic domain"/>
    <property type="match status" value="1"/>
</dbReference>
<dbReference type="GO" id="GO:0016491">
    <property type="term" value="F:oxidoreductase activity"/>
    <property type="evidence" value="ECO:0007669"/>
    <property type="project" value="InterPro"/>
</dbReference>
<dbReference type="AlphaFoldDB" id="A0A439DH82"/>
<dbReference type="InterPro" id="IPR020843">
    <property type="entry name" value="ER"/>
</dbReference>
<dbReference type="SMART" id="SM00829">
    <property type="entry name" value="PKS_ER"/>
    <property type="match status" value="1"/>
</dbReference>
<dbReference type="Gene3D" id="3.40.50.720">
    <property type="entry name" value="NAD(P)-binding Rossmann-like Domain"/>
    <property type="match status" value="1"/>
</dbReference>